<dbReference type="EMBL" id="JBBKAJ010000022">
    <property type="protein sequence ID" value="MEJ8637562.1"/>
    <property type="molecule type" value="Genomic_DNA"/>
</dbReference>
<protein>
    <submittedName>
        <fullName evidence="1">Chaperone modulator CbpM</fullName>
    </submittedName>
</protein>
<gene>
    <name evidence="1" type="ORF">WKI67_29775</name>
</gene>
<comment type="caution">
    <text evidence="1">The sequence shown here is derived from an EMBL/GenBank/DDBJ whole genome shotgun (WGS) entry which is preliminary data.</text>
</comment>
<accession>A0ACC6Q1S5</accession>
<sequence>MSNDPRSAAAPGPGGASRTEAAPRQHLDVRVRSHAMVPVRRLSLDDVSRRSGLHPDLVRRFVGLGLVEATRDARGELRFAPTAPATLARIQRLRAGLPLNYASIGLVLDLLDRITELEDALRRSNTSSRRDESWI</sequence>
<name>A0ACC6Q1S5_9ACTN</name>
<reference evidence="1" key="1">
    <citation type="submission" date="2024-03" db="EMBL/GenBank/DDBJ databases">
        <title>Novel Streptomyces species of biotechnological and ecological value are a feature of Machair soil.</title>
        <authorList>
            <person name="Prole J.R."/>
            <person name="Goodfellow M."/>
            <person name="Allenby N."/>
            <person name="Ward A.C."/>
        </authorList>
    </citation>
    <scope>NUCLEOTIDE SEQUENCE</scope>
    <source>
        <strain evidence="1">MS2.AVA.5</strain>
    </source>
</reference>
<dbReference type="Proteomes" id="UP001377168">
    <property type="component" value="Unassembled WGS sequence"/>
</dbReference>
<proteinExistence type="predicted"/>
<keyword evidence="2" id="KW-1185">Reference proteome</keyword>
<evidence type="ECO:0000313" key="2">
    <source>
        <dbReference type="Proteomes" id="UP001377168"/>
    </source>
</evidence>
<organism evidence="1 2">
    <name type="scientific">Streptomyces achmelvichensis</name>
    <dbReference type="NCBI Taxonomy" id="3134111"/>
    <lineage>
        <taxon>Bacteria</taxon>
        <taxon>Bacillati</taxon>
        <taxon>Actinomycetota</taxon>
        <taxon>Actinomycetes</taxon>
        <taxon>Kitasatosporales</taxon>
        <taxon>Streptomycetaceae</taxon>
        <taxon>Streptomyces</taxon>
    </lineage>
</organism>
<evidence type="ECO:0000313" key="1">
    <source>
        <dbReference type="EMBL" id="MEJ8637562.1"/>
    </source>
</evidence>